<dbReference type="InterPro" id="IPR029062">
    <property type="entry name" value="Class_I_gatase-like"/>
</dbReference>
<keyword evidence="6" id="KW-0645">Protease</keyword>
<feature type="domain" description="LD-carboxypeptidase N-terminal" evidence="4">
    <location>
        <begin position="12"/>
        <end position="131"/>
    </location>
</feature>
<comment type="similarity">
    <text evidence="1">Belongs to the peptidase S66 family.</text>
</comment>
<name>A0A2W0HBG8_9BACI</name>
<dbReference type="Gene3D" id="3.40.50.10740">
    <property type="entry name" value="Class I glutamine amidotransferase-like"/>
    <property type="match status" value="1"/>
</dbReference>
<dbReference type="Gene3D" id="3.50.30.60">
    <property type="entry name" value="LD-carboxypeptidase A C-terminal domain-like"/>
    <property type="match status" value="1"/>
</dbReference>
<dbReference type="SUPFAM" id="SSF52317">
    <property type="entry name" value="Class I glutamine amidotransferase-like"/>
    <property type="match status" value="1"/>
</dbReference>
<dbReference type="GO" id="GO:0004180">
    <property type="term" value="F:carboxypeptidase activity"/>
    <property type="evidence" value="ECO:0007669"/>
    <property type="project" value="UniProtKB-KW"/>
</dbReference>
<dbReference type="Pfam" id="PF02016">
    <property type="entry name" value="Peptidase_S66"/>
    <property type="match status" value="1"/>
</dbReference>
<sequence length="326" mass="36008">MFPAKLQTGDQIRVVSPARSLGIISESTRRIAIERLEALGLHVTFGRHAEEENRFHSSAVESRLTDLHEAFEDPDVKGILTTIGGHNSNQLLRDLDYELIRKNPKVLCGYSDITALSNAVLVKTGLVTYSGPHFSTFGMKKGIDYTTAYFKRCLMKSEPFTVSPSHEWSDDSWYLDQENRAFIKNEGFLTISQGKSEGKIVGGNLCTLNLLQGTEFMPELNGAVLFLEDDYLVDANTFDRDLQSLLHLPEAAGIRGIAIGRFQKASEMTPVDIAAIIGSKPELDDLPVIYNVDFGHTTPHLTFPIGGTARLAAGAEDRVTLEIVEH</sequence>
<reference evidence="6 7" key="1">
    <citation type="submission" date="2017-10" db="EMBL/GenBank/DDBJ databases">
        <title>Bacillus sp. nov., a halophilic bacterium isolated from a Yangshapao Lake.</title>
        <authorList>
            <person name="Wang H."/>
        </authorList>
    </citation>
    <scope>NUCLEOTIDE SEQUENCE [LARGE SCALE GENOMIC DNA]</scope>
    <source>
        <strain evidence="6 7">YSP-3</strain>
    </source>
</reference>
<dbReference type="SUPFAM" id="SSF141986">
    <property type="entry name" value="LD-carboxypeptidase A C-terminal domain-like"/>
    <property type="match status" value="1"/>
</dbReference>
<dbReference type="OrthoDB" id="9807329at2"/>
<evidence type="ECO:0000256" key="3">
    <source>
        <dbReference type="PIRSR" id="PIRSR028757-1"/>
    </source>
</evidence>
<dbReference type="PANTHER" id="PTHR30237:SF6">
    <property type="entry name" value="CARBOXYPEPTIDASE YOCD-RELATED"/>
    <property type="match status" value="1"/>
</dbReference>
<dbReference type="RefSeq" id="WP_110519832.1">
    <property type="nucleotide sequence ID" value="NZ_PDOF01000001.1"/>
</dbReference>
<dbReference type="InterPro" id="IPR040449">
    <property type="entry name" value="Peptidase_S66_N"/>
</dbReference>
<feature type="active site" description="Charge relay system" evidence="3">
    <location>
        <position position="228"/>
    </location>
</feature>
<dbReference type="InterPro" id="IPR040921">
    <property type="entry name" value="Peptidase_S66C"/>
</dbReference>
<dbReference type="Proteomes" id="UP000248066">
    <property type="component" value="Unassembled WGS sequence"/>
</dbReference>
<gene>
    <name evidence="6" type="ORF">CR205_10500</name>
</gene>
<proteinExistence type="inferred from homology"/>
<dbReference type="AlphaFoldDB" id="A0A2W0HBG8"/>
<dbReference type="CDD" id="cd07062">
    <property type="entry name" value="Peptidase_S66_mccF_like"/>
    <property type="match status" value="1"/>
</dbReference>
<dbReference type="Pfam" id="PF17676">
    <property type="entry name" value="Peptidase_S66C"/>
    <property type="match status" value="1"/>
</dbReference>
<keyword evidence="6" id="KW-0121">Carboxypeptidase</keyword>
<keyword evidence="7" id="KW-1185">Reference proteome</keyword>
<protein>
    <submittedName>
        <fullName evidence="6">LD-carboxypeptidase</fullName>
    </submittedName>
</protein>
<feature type="domain" description="LD-carboxypeptidase C-terminal" evidence="5">
    <location>
        <begin position="197"/>
        <end position="311"/>
    </location>
</feature>
<organism evidence="6 7">
    <name type="scientific">Alteribacter lacisalsi</name>
    <dbReference type="NCBI Taxonomy" id="2045244"/>
    <lineage>
        <taxon>Bacteria</taxon>
        <taxon>Bacillati</taxon>
        <taxon>Bacillota</taxon>
        <taxon>Bacilli</taxon>
        <taxon>Bacillales</taxon>
        <taxon>Bacillaceae</taxon>
        <taxon>Alteribacter</taxon>
    </lineage>
</organism>
<feature type="active site" description="Nucleophile" evidence="3">
    <location>
        <position position="111"/>
    </location>
</feature>
<dbReference type="InterPro" id="IPR003507">
    <property type="entry name" value="S66_fam"/>
</dbReference>
<dbReference type="PANTHER" id="PTHR30237">
    <property type="entry name" value="MURAMOYLTETRAPEPTIDE CARBOXYPEPTIDASE"/>
    <property type="match status" value="1"/>
</dbReference>
<feature type="active site" description="Charge relay system" evidence="3">
    <location>
        <position position="296"/>
    </location>
</feature>
<dbReference type="InterPro" id="IPR027478">
    <property type="entry name" value="LdcA_N"/>
</dbReference>
<keyword evidence="2" id="KW-0378">Hydrolase</keyword>
<evidence type="ECO:0000313" key="7">
    <source>
        <dbReference type="Proteomes" id="UP000248066"/>
    </source>
</evidence>
<evidence type="ECO:0000256" key="1">
    <source>
        <dbReference type="ARBA" id="ARBA00010233"/>
    </source>
</evidence>
<dbReference type="EMBL" id="PDOF01000001">
    <property type="protein sequence ID" value="PYZ99233.1"/>
    <property type="molecule type" value="Genomic_DNA"/>
</dbReference>
<dbReference type="PIRSF" id="PIRSF028757">
    <property type="entry name" value="LD-carboxypeptidase"/>
    <property type="match status" value="1"/>
</dbReference>
<evidence type="ECO:0000259" key="4">
    <source>
        <dbReference type="Pfam" id="PF02016"/>
    </source>
</evidence>
<evidence type="ECO:0000313" key="6">
    <source>
        <dbReference type="EMBL" id="PYZ99233.1"/>
    </source>
</evidence>
<comment type="caution">
    <text evidence="6">The sequence shown here is derived from an EMBL/GenBank/DDBJ whole genome shotgun (WGS) entry which is preliminary data.</text>
</comment>
<evidence type="ECO:0000259" key="5">
    <source>
        <dbReference type="Pfam" id="PF17676"/>
    </source>
</evidence>
<accession>A0A2W0HBG8</accession>
<evidence type="ECO:0000256" key="2">
    <source>
        <dbReference type="ARBA" id="ARBA00022801"/>
    </source>
</evidence>
<dbReference type="InterPro" id="IPR027461">
    <property type="entry name" value="Carboxypeptidase_A_C_sf"/>
</dbReference>